<dbReference type="InterPro" id="IPR029058">
    <property type="entry name" value="AB_hydrolase_fold"/>
</dbReference>
<evidence type="ECO:0000256" key="4">
    <source>
        <dbReference type="ARBA" id="ARBA00048461"/>
    </source>
</evidence>
<comment type="caution">
    <text evidence="8">The sequence shown here is derived from an EMBL/GenBank/DDBJ whole genome shotgun (WGS) entry which is preliminary data.</text>
</comment>
<comment type="catalytic activity">
    <reaction evidence="3">
        <text>a diacylglycerol + H2O = a monoacylglycerol + a fatty acid + H(+)</text>
        <dbReference type="Rhea" id="RHEA:32731"/>
        <dbReference type="ChEBI" id="CHEBI:15377"/>
        <dbReference type="ChEBI" id="CHEBI:15378"/>
        <dbReference type="ChEBI" id="CHEBI:17408"/>
        <dbReference type="ChEBI" id="CHEBI:18035"/>
        <dbReference type="ChEBI" id="CHEBI:28868"/>
    </reaction>
</comment>
<dbReference type="PANTHER" id="PTHR45856">
    <property type="entry name" value="ALPHA/BETA-HYDROLASES SUPERFAMILY PROTEIN"/>
    <property type="match status" value="1"/>
</dbReference>
<name>A0A9P6THR3_9BASI</name>
<proteinExistence type="inferred from homology"/>
<accession>A0A9P6THR3</accession>
<comment type="catalytic activity">
    <reaction evidence="4">
        <text>a monoacylglycerol + H2O = glycerol + a fatty acid + H(+)</text>
        <dbReference type="Rhea" id="RHEA:15245"/>
        <dbReference type="ChEBI" id="CHEBI:15377"/>
        <dbReference type="ChEBI" id="CHEBI:15378"/>
        <dbReference type="ChEBI" id="CHEBI:17408"/>
        <dbReference type="ChEBI" id="CHEBI:17754"/>
        <dbReference type="ChEBI" id="CHEBI:28868"/>
    </reaction>
</comment>
<reference evidence="8" key="1">
    <citation type="submission" date="2013-11" db="EMBL/GenBank/DDBJ databases">
        <title>Genome sequence of the fusiform rust pathogen reveals effectors for host alternation and coevolution with pine.</title>
        <authorList>
            <consortium name="DOE Joint Genome Institute"/>
            <person name="Smith K."/>
            <person name="Pendleton A."/>
            <person name="Kubisiak T."/>
            <person name="Anderson C."/>
            <person name="Salamov A."/>
            <person name="Aerts A."/>
            <person name="Riley R."/>
            <person name="Clum A."/>
            <person name="Lindquist E."/>
            <person name="Ence D."/>
            <person name="Campbell M."/>
            <person name="Kronenberg Z."/>
            <person name="Feau N."/>
            <person name="Dhillon B."/>
            <person name="Hamelin R."/>
            <person name="Burleigh J."/>
            <person name="Smith J."/>
            <person name="Yandell M."/>
            <person name="Nelson C."/>
            <person name="Grigoriev I."/>
            <person name="Davis J."/>
        </authorList>
    </citation>
    <scope>NUCLEOTIDE SEQUENCE</scope>
    <source>
        <strain evidence="8">G11</strain>
    </source>
</reference>
<dbReference type="OrthoDB" id="426718at2759"/>
<dbReference type="GO" id="GO:0006629">
    <property type="term" value="P:lipid metabolic process"/>
    <property type="evidence" value="ECO:0007669"/>
    <property type="project" value="InterPro"/>
</dbReference>
<keyword evidence="6" id="KW-1133">Transmembrane helix</keyword>
<organism evidence="8 9">
    <name type="scientific">Cronartium quercuum f. sp. fusiforme G11</name>
    <dbReference type="NCBI Taxonomy" id="708437"/>
    <lineage>
        <taxon>Eukaryota</taxon>
        <taxon>Fungi</taxon>
        <taxon>Dikarya</taxon>
        <taxon>Basidiomycota</taxon>
        <taxon>Pucciniomycotina</taxon>
        <taxon>Pucciniomycetes</taxon>
        <taxon>Pucciniales</taxon>
        <taxon>Coleosporiaceae</taxon>
        <taxon>Cronartium</taxon>
    </lineage>
</organism>
<feature type="domain" description="Fungal lipase-type" evidence="7">
    <location>
        <begin position="314"/>
        <end position="480"/>
    </location>
</feature>
<evidence type="ECO:0000256" key="2">
    <source>
        <dbReference type="ARBA" id="ARBA00043996"/>
    </source>
</evidence>
<evidence type="ECO:0000256" key="1">
    <source>
        <dbReference type="ARBA" id="ARBA00023157"/>
    </source>
</evidence>
<dbReference type="Pfam" id="PF01764">
    <property type="entry name" value="Lipase_3"/>
    <property type="match status" value="1"/>
</dbReference>
<gene>
    <name evidence="8" type="ORF">CROQUDRAFT_37372</name>
</gene>
<keyword evidence="1" id="KW-1015">Disulfide bond</keyword>
<dbReference type="CDD" id="cd00519">
    <property type="entry name" value="Lipase_3"/>
    <property type="match status" value="1"/>
</dbReference>
<keyword evidence="6" id="KW-0472">Membrane</keyword>
<comment type="similarity">
    <text evidence="2">Belongs to the AB hydrolase superfamily. Lipase family. Class 3 subfamily.</text>
</comment>
<dbReference type="InterPro" id="IPR002921">
    <property type="entry name" value="Fungal_lipase-type"/>
</dbReference>
<sequence>MKHRSMSESQRISDRERAPLPRKGSPFLYHDSPEWKNMGRGGEDEKNYYIRIYKHLTPLQKTILSYHASDVKAAAKERNSFTNRIAHSQTYLLLKSSAGLLVRNFLLLCGSPFAMLSRPFQTAYIVIYFGTVYSALFALNMLFITARLMGVSKLLYYLGQKDGGGWSIINWLDITLFDSKRKIFDNAKSALGSDLGEYIITPPVQDNPEIRNTSSRKYLEFNVDSARAILLMCAIVYERDTTFVKKAAEASTSKSGLDEGVLYLLKSEEPMLRLADEWGLGFISVADFRLLSGPFAGAFYNYENIGADDNPFIVLAIKGTDPEAFSECITDCACILEDCGDFLATGMAHEGFYNSLFPSKSSGERVLPYNRMIELVKMIAKTAYDHTGKKSNLMIGGHSLGAGIASLLYARLLESPEDLGEYIVLRDAYTFGTPRACDSKLASRIDYNLNKPINQGRQMWRIGNRARSTIIGDVVTRVPPGLADKREARGALKDGSYFGYAAIGTRVDLKPNSVSPFYEVSDIPIGYKVNVCKLHDEAQIEFSRQRDASQYLFPRDIVQLSMGLLGAVLPILHDHFPASYMDSLNKMQVKVGSSIIAAEEDEN</sequence>
<keyword evidence="9" id="KW-1185">Reference proteome</keyword>
<dbReference type="EMBL" id="MU167215">
    <property type="protein sequence ID" value="KAG0151043.1"/>
    <property type="molecule type" value="Genomic_DNA"/>
</dbReference>
<evidence type="ECO:0000256" key="5">
    <source>
        <dbReference type="SAM" id="MobiDB-lite"/>
    </source>
</evidence>
<protein>
    <recommendedName>
        <fullName evidence="7">Fungal lipase-type domain-containing protein</fullName>
    </recommendedName>
</protein>
<evidence type="ECO:0000313" key="9">
    <source>
        <dbReference type="Proteomes" id="UP000886653"/>
    </source>
</evidence>
<evidence type="ECO:0000256" key="6">
    <source>
        <dbReference type="SAM" id="Phobius"/>
    </source>
</evidence>
<evidence type="ECO:0000313" key="8">
    <source>
        <dbReference type="EMBL" id="KAG0151043.1"/>
    </source>
</evidence>
<feature type="region of interest" description="Disordered" evidence="5">
    <location>
        <begin position="1"/>
        <end position="27"/>
    </location>
</feature>
<keyword evidence="6" id="KW-0812">Transmembrane</keyword>
<dbReference type="Proteomes" id="UP000886653">
    <property type="component" value="Unassembled WGS sequence"/>
</dbReference>
<evidence type="ECO:0000256" key="3">
    <source>
        <dbReference type="ARBA" id="ARBA00047591"/>
    </source>
</evidence>
<dbReference type="PANTHER" id="PTHR45856:SF24">
    <property type="entry name" value="FUNGAL LIPASE-LIKE DOMAIN-CONTAINING PROTEIN"/>
    <property type="match status" value="1"/>
</dbReference>
<dbReference type="SUPFAM" id="SSF53474">
    <property type="entry name" value="alpha/beta-Hydrolases"/>
    <property type="match status" value="1"/>
</dbReference>
<dbReference type="Gene3D" id="3.40.50.1820">
    <property type="entry name" value="alpha/beta hydrolase"/>
    <property type="match status" value="1"/>
</dbReference>
<feature type="transmembrane region" description="Helical" evidence="6">
    <location>
        <begin position="122"/>
        <end position="144"/>
    </location>
</feature>
<dbReference type="InterPro" id="IPR051218">
    <property type="entry name" value="Sec_MonoDiacylglyc_Lipase"/>
</dbReference>
<dbReference type="AlphaFoldDB" id="A0A9P6THR3"/>
<evidence type="ECO:0000259" key="7">
    <source>
        <dbReference type="Pfam" id="PF01764"/>
    </source>
</evidence>